<evidence type="ECO:0000256" key="5">
    <source>
        <dbReference type="ARBA" id="ARBA00022989"/>
    </source>
</evidence>
<evidence type="ECO:0000313" key="12">
    <source>
        <dbReference type="EMBL" id="GJQ16039.1"/>
    </source>
</evidence>
<keyword evidence="3 7" id="KW-0813">Transport</keyword>
<dbReference type="OrthoDB" id="6339427at2759"/>
<dbReference type="Gene3D" id="1.20.1250.20">
    <property type="entry name" value="MFS general substrate transporter like domains"/>
    <property type="match status" value="1"/>
</dbReference>
<comment type="subcellular location">
    <subcellularLocation>
        <location evidence="1">Membrane</location>
        <topology evidence="1">Multi-pass membrane protein</topology>
    </subcellularLocation>
</comment>
<feature type="transmembrane region" description="Helical" evidence="9">
    <location>
        <begin position="444"/>
        <end position="464"/>
    </location>
</feature>
<keyword evidence="8" id="KW-0175">Coiled coil</keyword>
<evidence type="ECO:0000313" key="11">
    <source>
        <dbReference type="EMBL" id="GJQ15979.1"/>
    </source>
</evidence>
<feature type="transmembrane region" description="Helical" evidence="9">
    <location>
        <begin position="196"/>
        <end position="218"/>
    </location>
</feature>
<dbReference type="NCBIfam" id="TIGR00879">
    <property type="entry name" value="SP"/>
    <property type="match status" value="1"/>
</dbReference>
<keyword evidence="13" id="KW-1185">Reference proteome</keyword>
<feature type="transmembrane region" description="Helical" evidence="9">
    <location>
        <begin position="312"/>
        <end position="334"/>
    </location>
</feature>
<evidence type="ECO:0000256" key="9">
    <source>
        <dbReference type="SAM" id="Phobius"/>
    </source>
</evidence>
<reference evidence="12" key="2">
    <citation type="submission" date="2022-01" db="EMBL/GenBank/DDBJ databases">
        <authorList>
            <person name="Hirooka S."/>
            <person name="Miyagishima S.Y."/>
        </authorList>
    </citation>
    <scope>NUCLEOTIDE SEQUENCE</scope>
    <source>
        <strain evidence="12">NBRC 102759</strain>
    </source>
</reference>
<evidence type="ECO:0000313" key="13">
    <source>
        <dbReference type="Proteomes" id="UP001061958"/>
    </source>
</evidence>
<feature type="coiled-coil region" evidence="8">
    <location>
        <begin position="27"/>
        <end position="54"/>
    </location>
</feature>
<dbReference type="InterPro" id="IPR005828">
    <property type="entry name" value="MFS_sugar_transport-like"/>
</dbReference>
<keyword evidence="6 9" id="KW-0472">Membrane</keyword>
<feature type="transmembrane region" description="Helical" evidence="9">
    <location>
        <begin position="110"/>
        <end position="129"/>
    </location>
</feature>
<dbReference type="InterPro" id="IPR020846">
    <property type="entry name" value="MFS_dom"/>
</dbReference>
<keyword evidence="4 9" id="KW-0812">Transmembrane</keyword>
<feature type="transmembrane region" description="Helical" evidence="9">
    <location>
        <begin position="349"/>
        <end position="371"/>
    </location>
</feature>
<keyword evidence="5 9" id="KW-1133">Transmembrane helix</keyword>
<dbReference type="Pfam" id="PF00083">
    <property type="entry name" value="Sugar_tr"/>
    <property type="match status" value="1"/>
</dbReference>
<organism evidence="12 13">
    <name type="scientific">Galdieria partita</name>
    <dbReference type="NCBI Taxonomy" id="83374"/>
    <lineage>
        <taxon>Eukaryota</taxon>
        <taxon>Rhodophyta</taxon>
        <taxon>Bangiophyceae</taxon>
        <taxon>Galdieriales</taxon>
        <taxon>Galdieriaceae</taxon>
        <taxon>Galdieria</taxon>
    </lineage>
</organism>
<comment type="caution">
    <text evidence="12">The sequence shown here is derived from an EMBL/GenBank/DDBJ whole genome shotgun (WGS) entry which is preliminary data.</text>
</comment>
<evidence type="ECO:0000256" key="6">
    <source>
        <dbReference type="ARBA" id="ARBA00023136"/>
    </source>
</evidence>
<dbReference type="PROSITE" id="PS00216">
    <property type="entry name" value="SUGAR_TRANSPORT_1"/>
    <property type="match status" value="1"/>
</dbReference>
<dbReference type="Proteomes" id="UP001061958">
    <property type="component" value="Unassembled WGS sequence"/>
</dbReference>
<proteinExistence type="inferred from homology"/>
<dbReference type="PANTHER" id="PTHR48020:SF9">
    <property type="entry name" value="MAJOR FACILITATOR SUPERFAMILY (MFS) PROFILE DOMAIN-CONTAINING PROTEIN"/>
    <property type="match status" value="1"/>
</dbReference>
<accession>A0A9C7Q5R4</accession>
<dbReference type="InterPro" id="IPR050814">
    <property type="entry name" value="Myo-inositol_Transporter"/>
</dbReference>
<feature type="transmembrane region" description="Helical" evidence="9">
    <location>
        <begin position="470"/>
        <end position="493"/>
    </location>
</feature>
<feature type="transmembrane region" description="Helical" evidence="9">
    <location>
        <begin position="136"/>
        <end position="154"/>
    </location>
</feature>
<feature type="transmembrane region" description="Helical" evidence="9">
    <location>
        <begin position="166"/>
        <end position="184"/>
    </location>
</feature>
<dbReference type="AlphaFoldDB" id="A0A9C7Q5R4"/>
<evidence type="ECO:0000256" key="1">
    <source>
        <dbReference type="ARBA" id="ARBA00004141"/>
    </source>
</evidence>
<name>A0A9C7Q5R4_9RHOD</name>
<dbReference type="InterPro" id="IPR003663">
    <property type="entry name" value="Sugar/inositol_transpt"/>
</dbReference>
<feature type="domain" description="Major facilitator superfamily (MFS) profile" evidence="10">
    <location>
        <begin position="71"/>
        <end position="497"/>
    </location>
</feature>
<evidence type="ECO:0000256" key="2">
    <source>
        <dbReference type="ARBA" id="ARBA00010992"/>
    </source>
</evidence>
<dbReference type="EMBL" id="BQMJ01000079">
    <property type="protein sequence ID" value="GJQ15979.1"/>
    <property type="molecule type" value="Genomic_DNA"/>
</dbReference>
<dbReference type="GO" id="GO:0016020">
    <property type="term" value="C:membrane"/>
    <property type="evidence" value="ECO:0007669"/>
    <property type="project" value="UniProtKB-SubCell"/>
</dbReference>
<dbReference type="FunFam" id="1.20.1250.20:FF:000134">
    <property type="entry name" value="MFS sugar transporter protein"/>
    <property type="match status" value="1"/>
</dbReference>
<evidence type="ECO:0000256" key="8">
    <source>
        <dbReference type="SAM" id="Coils"/>
    </source>
</evidence>
<dbReference type="PROSITE" id="PS50850">
    <property type="entry name" value="MFS"/>
    <property type="match status" value="1"/>
</dbReference>
<evidence type="ECO:0000259" key="10">
    <source>
        <dbReference type="PROSITE" id="PS50850"/>
    </source>
</evidence>
<feature type="transmembrane region" description="Helical" evidence="9">
    <location>
        <begin position="378"/>
        <end position="403"/>
    </location>
</feature>
<gene>
    <name evidence="11" type="ORF">GpartN1_g7770.t1</name>
    <name evidence="12" type="ORF">GpartN1_g7830.t1</name>
</gene>
<feature type="transmembrane region" description="Helical" evidence="9">
    <location>
        <begin position="224"/>
        <end position="245"/>
    </location>
</feature>
<feature type="transmembrane region" description="Helical" evidence="9">
    <location>
        <begin position="67"/>
        <end position="90"/>
    </location>
</feature>
<feature type="transmembrane region" description="Helical" evidence="9">
    <location>
        <begin position="409"/>
        <end position="432"/>
    </location>
</feature>
<evidence type="ECO:0000256" key="3">
    <source>
        <dbReference type="ARBA" id="ARBA00022448"/>
    </source>
</evidence>
<dbReference type="GO" id="GO:0022857">
    <property type="term" value="F:transmembrane transporter activity"/>
    <property type="evidence" value="ECO:0007669"/>
    <property type="project" value="InterPro"/>
</dbReference>
<dbReference type="PANTHER" id="PTHR48020">
    <property type="entry name" value="PROTON MYO-INOSITOL COTRANSPORTER"/>
    <property type="match status" value="1"/>
</dbReference>
<dbReference type="SUPFAM" id="SSF103473">
    <property type="entry name" value="MFS general substrate transporter"/>
    <property type="match status" value="1"/>
</dbReference>
<dbReference type="PRINTS" id="PR00171">
    <property type="entry name" value="SUGRTRNSPORT"/>
</dbReference>
<sequence length="593" mass="67315">MEKGAATTKPELEEEIQCIRVDSELGKEESNSYLEEMDEEFDRLEKELDGQKKTFAKFTLWKKPQTFMVAVALFASTGGLLYGIDLSLISGANLYFPTDLHLSSSQESQVVSFMPLGGVFGGLILYPLNEIFGRKYTIIFACIMYTIGAVIEAASQSYGMLISGRLILGTGVGIELGSVPMYIAECSTRRWRGGLVSLYQLMIDLGLLFGYIDAAIFANVSGNWRYILGSSLLFSSILLFGMLFFPESPRWLMRKGRKCDAYRVWKQIRGFSSIDEKEEFFVMEKLVTEEREEAEKRIVWFDFIKRPRCRRAAIISIVFMILVEFSGINSISYYESTLLEKSGLSPQKALYASMGPGGVYFLATFPAVFLMDRWGRRAMILTLLPGIIIGCLITGFSFLASSLSVREGIYLWGVCLYFFWASCLGPTAWVIASEVFPTYLRSHGILLHSVVNMLGNFATAYPFTKMLHSLTPTGLFCGFYACCVLWIFSLIFIPETKGRTLEQIKSIYSQSMFEIAKINIKNSIEAAKNLVHFRWDLVWEYTPDYMLSKLAQKSERTRIVFLNTRLRFALHNVCLLNKNACTIFLLNRRYLCP</sequence>
<comment type="similarity">
    <text evidence="2 7">Belongs to the major facilitator superfamily. Sugar transporter (TC 2.A.1.1) family.</text>
</comment>
<protein>
    <recommendedName>
        <fullName evidence="10">Major facilitator superfamily (MFS) profile domain-containing protein</fullName>
    </recommendedName>
</protein>
<reference evidence="12" key="1">
    <citation type="journal article" date="2022" name="Proc. Natl. Acad. Sci. U.S.A.">
        <title>Life cycle and functional genomics of the unicellular red alga Galdieria for elucidating algal and plant evolution and industrial use.</title>
        <authorList>
            <person name="Hirooka S."/>
            <person name="Itabashi T."/>
            <person name="Ichinose T.M."/>
            <person name="Onuma R."/>
            <person name="Fujiwara T."/>
            <person name="Yamashita S."/>
            <person name="Jong L.W."/>
            <person name="Tomita R."/>
            <person name="Iwane A.H."/>
            <person name="Miyagishima S.Y."/>
        </authorList>
    </citation>
    <scope>NUCLEOTIDE SEQUENCE</scope>
    <source>
        <strain evidence="12">NBRC 102759</strain>
    </source>
</reference>
<dbReference type="InterPro" id="IPR036259">
    <property type="entry name" value="MFS_trans_sf"/>
</dbReference>
<dbReference type="EMBL" id="BQMJ01000080">
    <property type="protein sequence ID" value="GJQ16039.1"/>
    <property type="molecule type" value="Genomic_DNA"/>
</dbReference>
<evidence type="ECO:0000256" key="4">
    <source>
        <dbReference type="ARBA" id="ARBA00022692"/>
    </source>
</evidence>
<dbReference type="InterPro" id="IPR005829">
    <property type="entry name" value="Sugar_transporter_CS"/>
</dbReference>
<evidence type="ECO:0000256" key="7">
    <source>
        <dbReference type="RuleBase" id="RU003346"/>
    </source>
</evidence>